<dbReference type="GO" id="GO:0003700">
    <property type="term" value="F:DNA-binding transcription factor activity"/>
    <property type="evidence" value="ECO:0007669"/>
    <property type="project" value="InterPro"/>
</dbReference>
<name>A0A927L679_9ACTN</name>
<dbReference type="PANTHER" id="PTHR43280">
    <property type="entry name" value="ARAC-FAMILY TRANSCRIPTIONAL REGULATOR"/>
    <property type="match status" value="1"/>
</dbReference>
<keyword evidence="1" id="KW-0805">Transcription regulation</keyword>
<accession>A0A927L679</accession>
<dbReference type="Pfam" id="PF12833">
    <property type="entry name" value="HTH_18"/>
    <property type="match status" value="1"/>
</dbReference>
<feature type="domain" description="HTH araC/xylS-type" evidence="4">
    <location>
        <begin position="263"/>
        <end position="361"/>
    </location>
</feature>
<gene>
    <name evidence="5" type="ORF">IHE70_24575</name>
</gene>
<dbReference type="GO" id="GO:0043565">
    <property type="term" value="F:sequence-specific DNA binding"/>
    <property type="evidence" value="ECO:0007669"/>
    <property type="project" value="InterPro"/>
</dbReference>
<dbReference type="InterPro" id="IPR009057">
    <property type="entry name" value="Homeodomain-like_sf"/>
</dbReference>
<dbReference type="AlphaFoldDB" id="A0A927L679"/>
<comment type="caution">
    <text evidence="5">The sequence shown here is derived from an EMBL/GenBank/DDBJ whole genome shotgun (WGS) entry which is preliminary data.</text>
</comment>
<organism evidence="5 6">
    <name type="scientific">Streptomyces caniscabiei</name>
    <dbReference type="NCBI Taxonomy" id="2746961"/>
    <lineage>
        <taxon>Bacteria</taxon>
        <taxon>Bacillati</taxon>
        <taxon>Actinomycetota</taxon>
        <taxon>Actinomycetes</taxon>
        <taxon>Kitasatosporales</taxon>
        <taxon>Streptomycetaceae</taxon>
        <taxon>Streptomyces</taxon>
    </lineage>
</organism>
<evidence type="ECO:0000313" key="6">
    <source>
        <dbReference type="Proteomes" id="UP000661025"/>
    </source>
</evidence>
<keyword evidence="2" id="KW-0238">DNA-binding</keyword>
<dbReference type="GeneID" id="79936488"/>
<dbReference type="PROSITE" id="PS01124">
    <property type="entry name" value="HTH_ARAC_FAMILY_2"/>
    <property type="match status" value="1"/>
</dbReference>
<evidence type="ECO:0000256" key="2">
    <source>
        <dbReference type="ARBA" id="ARBA00023125"/>
    </source>
</evidence>
<dbReference type="PROSITE" id="PS00041">
    <property type="entry name" value="HTH_ARAC_FAMILY_1"/>
    <property type="match status" value="1"/>
</dbReference>
<keyword evidence="3" id="KW-0804">Transcription</keyword>
<sequence length="374" mass="40502">MDEDMPPHGGSAVDALAALLGTVVVIRAGGVSGGQALAPLGRRGALTIPLVTPVDPGPTRARIELIAGLVHVVIPAGGQGIDILVPEEEISRNAGTITIDGRWLDRVRIVGATIRVAPLAAAEAPDWSDLLTHQAVRRYESAHRYALALEPAIDRCIRENDMDALSRHLATEPLDRSAGRLANGNALRGLQNLVISLLTVATRSAVDAGTSVPMAFGISDHFIQEIEQVKESGALLPLLLRAITALAESVAFSRQLGRSTLVRAAEEWIFVHLDGNLRPSAIALALSVSTDYLAAQFRRETGMSIDTYVQRRKVEQARTMLTHTTLPVPEICAQLNFYDQSHFSRVFRRHTAETPRQYRLRTRPRSAPGERAGT</sequence>
<dbReference type="Gene3D" id="1.10.10.60">
    <property type="entry name" value="Homeodomain-like"/>
    <property type="match status" value="1"/>
</dbReference>
<dbReference type="Proteomes" id="UP000661025">
    <property type="component" value="Unassembled WGS sequence"/>
</dbReference>
<dbReference type="InterPro" id="IPR018060">
    <property type="entry name" value="HTH_AraC"/>
</dbReference>
<dbReference type="InterPro" id="IPR018062">
    <property type="entry name" value="HTH_AraC-typ_CS"/>
</dbReference>
<dbReference type="SUPFAM" id="SSF46689">
    <property type="entry name" value="Homeodomain-like"/>
    <property type="match status" value="2"/>
</dbReference>
<protein>
    <submittedName>
        <fullName evidence="5">Helix-turn-helix domain-containing protein</fullName>
    </submittedName>
</protein>
<reference evidence="5" key="1">
    <citation type="submission" date="2020-09" db="EMBL/GenBank/DDBJ databases">
        <title>Streptomyces canutascabiei sp. nov., which causes potato common scab and is distributed across the world.</title>
        <authorList>
            <person name="Nguyen H.P."/>
            <person name="Weisberg A.J."/>
            <person name="Chang J.H."/>
            <person name="Clarke C.R."/>
        </authorList>
    </citation>
    <scope>NUCLEOTIDE SEQUENCE</scope>
    <source>
        <strain evidence="5">ID-01-6.2a</strain>
    </source>
</reference>
<dbReference type="EMBL" id="JACYXT010000011">
    <property type="protein sequence ID" value="MBD9726337.1"/>
    <property type="molecule type" value="Genomic_DNA"/>
</dbReference>
<evidence type="ECO:0000313" key="5">
    <source>
        <dbReference type="EMBL" id="MBD9726337.1"/>
    </source>
</evidence>
<evidence type="ECO:0000259" key="4">
    <source>
        <dbReference type="PROSITE" id="PS01124"/>
    </source>
</evidence>
<evidence type="ECO:0000256" key="1">
    <source>
        <dbReference type="ARBA" id="ARBA00023015"/>
    </source>
</evidence>
<dbReference type="RefSeq" id="WP_192362991.1">
    <property type="nucleotide sequence ID" value="NZ_CP119182.1"/>
</dbReference>
<dbReference type="SMART" id="SM00342">
    <property type="entry name" value="HTH_ARAC"/>
    <property type="match status" value="1"/>
</dbReference>
<evidence type="ECO:0000256" key="3">
    <source>
        <dbReference type="ARBA" id="ARBA00023163"/>
    </source>
</evidence>
<dbReference type="PANTHER" id="PTHR43280:SF2">
    <property type="entry name" value="HTH-TYPE TRANSCRIPTIONAL REGULATOR EXSA"/>
    <property type="match status" value="1"/>
</dbReference>
<proteinExistence type="predicted"/>